<reference evidence="8" key="1">
    <citation type="submission" date="2021-01" db="EMBL/GenBank/DDBJ databases">
        <authorList>
            <consortium name="Aspergillus puulaauensis MK2 genome sequencing consortium"/>
            <person name="Kazuki M."/>
            <person name="Futagami T."/>
        </authorList>
    </citation>
    <scope>NUCLEOTIDE SEQUENCE</scope>
    <source>
        <strain evidence="8">MK2</strain>
    </source>
</reference>
<evidence type="ECO:0000256" key="5">
    <source>
        <dbReference type="ARBA" id="ARBA00023136"/>
    </source>
</evidence>
<dbReference type="Proteomes" id="UP000654913">
    <property type="component" value="Chromosome 1"/>
</dbReference>
<dbReference type="GO" id="GO:0016020">
    <property type="term" value="C:membrane"/>
    <property type="evidence" value="ECO:0007669"/>
    <property type="project" value="UniProtKB-SubCell"/>
</dbReference>
<feature type="transmembrane region" description="Helical" evidence="6">
    <location>
        <begin position="141"/>
        <end position="159"/>
    </location>
</feature>
<feature type="transmembrane region" description="Helical" evidence="6">
    <location>
        <begin position="275"/>
        <end position="295"/>
    </location>
</feature>
<evidence type="ECO:0000256" key="6">
    <source>
        <dbReference type="SAM" id="Phobius"/>
    </source>
</evidence>
<feature type="transmembrane region" description="Helical" evidence="6">
    <location>
        <begin position="171"/>
        <end position="194"/>
    </location>
</feature>
<evidence type="ECO:0000256" key="2">
    <source>
        <dbReference type="ARBA" id="ARBA00022448"/>
    </source>
</evidence>
<sequence>MSLKIGLQDTAQLYPPSRTESKDVEPVVLDPAAERRVLRKIDLHIMPLSMLIYIFSFLDRVNIGNARLYGLEEDLGLHGNQYQILVSILFATYISVELPSNWVIKRIRPSRWIAFITSSWGIIATLAGVTQNFGGMLACRILLGAFEGGMWPGLVTYLTMFYTRREIALRIAVLFACSALAGACGGLLAFAIGYLDGHGGYLGWRWILIIEGIPTIVFGILTWFVFADDPSSAYYLNEDERALVQTRLDQQPGMTPSASQFHWADVLEAFYDWKIWVFCFAQFGADVMLYAFSTFLPTIIKGISADFSTAIIQVLTIPCYMLGAVTYLVVGYLSDRTQRRGIFVVTLGTISVCGYGMLISNGGVAVHYAGCFLVAGGLYVIVGLPLAWLPTNIPRYGKRTTTIAMQAAIGNSAGVMASFLYPSDQGPRYIKGHSISLAMGAFGIISFGVVWAYYLYENKQRRSGRREALADGRPEDELKELGDKSPRFIFVT</sequence>
<dbReference type="Pfam" id="PF07690">
    <property type="entry name" value="MFS_1"/>
    <property type="match status" value="1"/>
</dbReference>
<feature type="transmembrane region" description="Helical" evidence="6">
    <location>
        <begin position="112"/>
        <end position="129"/>
    </location>
</feature>
<feature type="transmembrane region" description="Helical" evidence="6">
    <location>
        <begin position="206"/>
        <end position="226"/>
    </location>
</feature>
<feature type="transmembrane region" description="Helical" evidence="6">
    <location>
        <begin position="43"/>
        <end position="61"/>
    </location>
</feature>
<keyword evidence="4 6" id="KW-1133">Transmembrane helix</keyword>
<keyword evidence="2" id="KW-0813">Transport</keyword>
<feature type="transmembrane region" description="Helical" evidence="6">
    <location>
        <begin position="401"/>
        <end position="421"/>
    </location>
</feature>
<evidence type="ECO:0000256" key="4">
    <source>
        <dbReference type="ARBA" id="ARBA00022989"/>
    </source>
</evidence>
<gene>
    <name evidence="8" type="ORF">APUU_10007A</name>
</gene>
<dbReference type="RefSeq" id="XP_041549373.1">
    <property type="nucleotide sequence ID" value="XM_041703706.1"/>
</dbReference>
<protein>
    <recommendedName>
        <fullName evidence="7">Major facilitator superfamily (MFS) profile domain-containing protein</fullName>
    </recommendedName>
</protein>
<dbReference type="GO" id="GO:0022857">
    <property type="term" value="F:transmembrane transporter activity"/>
    <property type="evidence" value="ECO:0007669"/>
    <property type="project" value="InterPro"/>
</dbReference>
<organism evidence="8 9">
    <name type="scientific">Aspergillus puulaauensis</name>
    <dbReference type="NCBI Taxonomy" id="1220207"/>
    <lineage>
        <taxon>Eukaryota</taxon>
        <taxon>Fungi</taxon>
        <taxon>Dikarya</taxon>
        <taxon>Ascomycota</taxon>
        <taxon>Pezizomycotina</taxon>
        <taxon>Eurotiomycetes</taxon>
        <taxon>Eurotiomycetidae</taxon>
        <taxon>Eurotiales</taxon>
        <taxon>Aspergillaceae</taxon>
        <taxon>Aspergillus</taxon>
    </lineage>
</organism>
<feature type="transmembrane region" description="Helical" evidence="6">
    <location>
        <begin position="342"/>
        <end position="359"/>
    </location>
</feature>
<dbReference type="PROSITE" id="PS50850">
    <property type="entry name" value="MFS"/>
    <property type="match status" value="1"/>
</dbReference>
<dbReference type="InterPro" id="IPR020846">
    <property type="entry name" value="MFS_dom"/>
</dbReference>
<dbReference type="InterPro" id="IPR011701">
    <property type="entry name" value="MFS"/>
</dbReference>
<feature type="transmembrane region" description="Helical" evidence="6">
    <location>
        <begin position="307"/>
        <end position="330"/>
    </location>
</feature>
<evidence type="ECO:0000256" key="3">
    <source>
        <dbReference type="ARBA" id="ARBA00022692"/>
    </source>
</evidence>
<evidence type="ECO:0000256" key="1">
    <source>
        <dbReference type="ARBA" id="ARBA00004141"/>
    </source>
</evidence>
<dbReference type="KEGG" id="apuu:APUU_10007A"/>
<feature type="transmembrane region" description="Helical" evidence="6">
    <location>
        <begin position="433"/>
        <end position="456"/>
    </location>
</feature>
<dbReference type="PANTHER" id="PTHR43791:SF91">
    <property type="entry name" value="MAJOR FACILITATOR SUPERFAMILY (MFS) PROFILE DOMAIN-CONTAINING PROTEIN-RELATED"/>
    <property type="match status" value="1"/>
</dbReference>
<dbReference type="AlphaFoldDB" id="A0A7R7X9I1"/>
<feature type="transmembrane region" description="Helical" evidence="6">
    <location>
        <begin position="81"/>
        <end position="100"/>
    </location>
</feature>
<keyword evidence="3 6" id="KW-0812">Transmembrane</keyword>
<feature type="domain" description="Major facilitator superfamily (MFS) profile" evidence="7">
    <location>
        <begin position="45"/>
        <end position="460"/>
    </location>
</feature>
<evidence type="ECO:0000313" key="8">
    <source>
        <dbReference type="EMBL" id="BCS17179.1"/>
    </source>
</evidence>
<keyword evidence="5 6" id="KW-0472">Membrane</keyword>
<evidence type="ECO:0000259" key="7">
    <source>
        <dbReference type="PROSITE" id="PS50850"/>
    </source>
</evidence>
<feature type="transmembrane region" description="Helical" evidence="6">
    <location>
        <begin position="365"/>
        <end position="389"/>
    </location>
</feature>
<dbReference type="Gene3D" id="1.20.1250.20">
    <property type="entry name" value="MFS general substrate transporter like domains"/>
    <property type="match status" value="2"/>
</dbReference>
<dbReference type="FunFam" id="1.20.1250.20:FF:000068">
    <property type="entry name" value="MFS general substrate transporter"/>
    <property type="match status" value="1"/>
</dbReference>
<comment type="subcellular location">
    <subcellularLocation>
        <location evidence="1">Membrane</location>
        <topology evidence="1">Multi-pass membrane protein</topology>
    </subcellularLocation>
</comment>
<reference evidence="8" key="2">
    <citation type="submission" date="2021-02" db="EMBL/GenBank/DDBJ databases">
        <title>Aspergillus puulaauensis MK2 genome sequence.</title>
        <authorList>
            <person name="Futagami T."/>
            <person name="Mori K."/>
            <person name="Kadooka C."/>
            <person name="Tanaka T."/>
        </authorList>
    </citation>
    <scope>NUCLEOTIDE SEQUENCE</scope>
    <source>
        <strain evidence="8">MK2</strain>
    </source>
</reference>
<dbReference type="OrthoDB" id="2962993at2759"/>
<keyword evidence="9" id="KW-1185">Reference proteome</keyword>
<evidence type="ECO:0000313" key="9">
    <source>
        <dbReference type="Proteomes" id="UP000654913"/>
    </source>
</evidence>
<accession>A0A7R7X9I1</accession>
<name>A0A7R7X9I1_9EURO</name>
<dbReference type="FunFam" id="1.20.1250.20:FF:000034">
    <property type="entry name" value="MFS general substrate transporter"/>
    <property type="match status" value="1"/>
</dbReference>
<proteinExistence type="predicted"/>
<dbReference type="SUPFAM" id="SSF103473">
    <property type="entry name" value="MFS general substrate transporter"/>
    <property type="match status" value="1"/>
</dbReference>
<dbReference type="GeneID" id="64967184"/>
<dbReference type="PANTHER" id="PTHR43791">
    <property type="entry name" value="PERMEASE-RELATED"/>
    <property type="match status" value="1"/>
</dbReference>
<dbReference type="InterPro" id="IPR036259">
    <property type="entry name" value="MFS_trans_sf"/>
</dbReference>
<dbReference type="EMBL" id="AP024443">
    <property type="protein sequence ID" value="BCS17179.1"/>
    <property type="molecule type" value="Genomic_DNA"/>
</dbReference>